<keyword evidence="1" id="KW-0479">Metal-binding</keyword>
<dbReference type="AlphaFoldDB" id="W8P354"/>
<name>W8P354_9EURY</name>
<dbReference type="GeneID" id="24959075"/>
<dbReference type="InterPro" id="IPR007527">
    <property type="entry name" value="Znf_SWIM"/>
</dbReference>
<accession>W8P354</accession>
<dbReference type="OrthoDB" id="41163at2157"/>
<dbReference type="EMBL" id="CP007264">
    <property type="protein sequence ID" value="AHL21845.1"/>
    <property type="molecule type" value="Genomic_DNA"/>
</dbReference>
<dbReference type="PROSITE" id="PS50966">
    <property type="entry name" value="ZF_SWIM"/>
    <property type="match status" value="1"/>
</dbReference>
<keyword evidence="1" id="KW-0862">Zinc</keyword>
<dbReference type="GO" id="GO:0008270">
    <property type="term" value="F:zinc ion binding"/>
    <property type="evidence" value="ECO:0007669"/>
    <property type="project" value="UniProtKB-KW"/>
</dbReference>
<dbReference type="eggNOG" id="arCOG03430">
    <property type="taxonomic scope" value="Archaea"/>
</dbReference>
<gene>
    <name evidence="3" type="ORF">BD01_0216</name>
</gene>
<evidence type="ECO:0000313" key="3">
    <source>
        <dbReference type="EMBL" id="AHL21845.1"/>
    </source>
</evidence>
<dbReference type="HOGENOM" id="CLU_1521949_0_0_2"/>
<evidence type="ECO:0000313" key="4">
    <source>
        <dbReference type="Proteomes" id="UP000019434"/>
    </source>
</evidence>
<evidence type="ECO:0000259" key="2">
    <source>
        <dbReference type="PROSITE" id="PS50966"/>
    </source>
</evidence>
<dbReference type="Pfam" id="PF04434">
    <property type="entry name" value="SWIM"/>
    <property type="match status" value="1"/>
</dbReference>
<sequence length="166" mass="18544">MARVLWVVKAGDRLYSKVLGEYPYYVEVDLSTGESLCTCPLGGNCPHVSAVVETYEKGLYFDAGSEGPLNPESLAWAYLSEVPRLALEVTLAELFNSLRRDESGSETAMLFLRALRLVRETKAEEYLHPLGEALDELSAVFHDYPLVSRLREAYEGVKNALQKEPL</sequence>
<dbReference type="Proteomes" id="UP000019434">
    <property type="component" value="Chromosome"/>
</dbReference>
<evidence type="ECO:0000256" key="1">
    <source>
        <dbReference type="PROSITE-ProRule" id="PRU00325"/>
    </source>
</evidence>
<proteinExistence type="predicted"/>
<feature type="domain" description="SWIM-type" evidence="2">
    <location>
        <begin position="24"/>
        <end position="56"/>
    </location>
</feature>
<protein>
    <recommendedName>
        <fullName evidence="2">SWIM-type domain-containing protein</fullName>
    </recommendedName>
</protein>
<dbReference type="RefSeq" id="WP_051482142.1">
    <property type="nucleotide sequence ID" value="NZ_CP007264.1"/>
</dbReference>
<dbReference type="STRING" id="195522.BD01_0216"/>
<organism evidence="3 4">
    <name type="scientific">Thermococcus nautili</name>
    <dbReference type="NCBI Taxonomy" id="195522"/>
    <lineage>
        <taxon>Archaea</taxon>
        <taxon>Methanobacteriati</taxon>
        <taxon>Methanobacteriota</taxon>
        <taxon>Thermococci</taxon>
        <taxon>Thermococcales</taxon>
        <taxon>Thermococcaceae</taxon>
        <taxon>Thermococcus</taxon>
    </lineage>
</organism>
<keyword evidence="4" id="KW-1185">Reference proteome</keyword>
<reference evidence="3 4" key="1">
    <citation type="submission" date="2014-02" db="EMBL/GenBank/DDBJ databases">
        <title>Genome Sequence of an Hyperthermophilic Archaeon, Thermococcus nautili 30-1, producing viral vesicles.</title>
        <authorList>
            <person name="Oberto J."/>
            <person name="Gaudin M."/>
            <person name="Cossu M."/>
            <person name="Gorlas A."/>
            <person name="Slesarev A."/>
            <person name="Marguet E."/>
            <person name="Forterre P."/>
        </authorList>
    </citation>
    <scope>NUCLEOTIDE SEQUENCE [LARGE SCALE GENOMIC DNA]</scope>
    <source>
        <strain evidence="3 4">30-1</strain>
    </source>
</reference>
<keyword evidence="1" id="KW-0863">Zinc-finger</keyword>
<dbReference type="KEGG" id="tnu:BD01_0216"/>